<feature type="transmembrane region" description="Helical" evidence="1">
    <location>
        <begin position="105"/>
        <end position="124"/>
    </location>
</feature>
<evidence type="ECO:0000313" key="3">
    <source>
        <dbReference type="Proteomes" id="UP000192578"/>
    </source>
</evidence>
<dbReference type="AlphaFoldDB" id="A0A9X6NI52"/>
<name>A0A9X6NI52_HYPEX</name>
<proteinExistence type="predicted"/>
<accession>A0A9X6NI52</accession>
<dbReference type="EMBL" id="MTYJ01000299">
    <property type="protein sequence ID" value="OWA53041.1"/>
    <property type="molecule type" value="Genomic_DNA"/>
</dbReference>
<keyword evidence="1" id="KW-1133">Transmembrane helix</keyword>
<evidence type="ECO:0008006" key="4">
    <source>
        <dbReference type="Google" id="ProtNLM"/>
    </source>
</evidence>
<evidence type="ECO:0000256" key="1">
    <source>
        <dbReference type="SAM" id="Phobius"/>
    </source>
</evidence>
<dbReference type="Proteomes" id="UP000192578">
    <property type="component" value="Unassembled WGS sequence"/>
</dbReference>
<keyword evidence="1" id="KW-0812">Transmembrane</keyword>
<sequence>MVFAGTAWVLGVGASLPFAAGWGGYYGVTPVWGNCGLTRATATGLKFFGLIQIATVYLPAGFLTLLYMTILLKHKCVWFRMGVDVHLARPDCTSDEACRLNRRVALAKILCASSIWHCLCHFPGAIINSTPLVQIYTGRPLLQLWLYTIFLCGYILNPAFFFLMSREYRRGAQQVQKLAREGLMSRVRRSVDLIAGCGGSSPRITPKPDQQLDP</sequence>
<feature type="transmembrane region" description="Helical" evidence="1">
    <location>
        <begin position="47"/>
        <end position="72"/>
    </location>
</feature>
<organism evidence="2 3">
    <name type="scientific">Hypsibius exemplaris</name>
    <name type="common">Freshwater tardigrade</name>
    <dbReference type="NCBI Taxonomy" id="2072580"/>
    <lineage>
        <taxon>Eukaryota</taxon>
        <taxon>Metazoa</taxon>
        <taxon>Ecdysozoa</taxon>
        <taxon>Tardigrada</taxon>
        <taxon>Eutardigrada</taxon>
        <taxon>Parachela</taxon>
        <taxon>Hypsibioidea</taxon>
        <taxon>Hypsibiidae</taxon>
        <taxon>Hypsibius</taxon>
    </lineage>
</organism>
<dbReference type="Gene3D" id="1.20.1070.10">
    <property type="entry name" value="Rhodopsin 7-helix transmembrane proteins"/>
    <property type="match status" value="1"/>
</dbReference>
<keyword evidence="1" id="KW-0472">Membrane</keyword>
<feature type="transmembrane region" description="Helical" evidence="1">
    <location>
        <begin position="144"/>
        <end position="164"/>
    </location>
</feature>
<gene>
    <name evidence="2" type="ORF">BV898_17477</name>
</gene>
<dbReference type="OrthoDB" id="9975554at2759"/>
<evidence type="ECO:0000313" key="2">
    <source>
        <dbReference type="EMBL" id="OWA53041.1"/>
    </source>
</evidence>
<dbReference type="SUPFAM" id="SSF81321">
    <property type="entry name" value="Family A G protein-coupled receptor-like"/>
    <property type="match status" value="1"/>
</dbReference>
<reference evidence="3" key="1">
    <citation type="submission" date="2017-01" db="EMBL/GenBank/DDBJ databases">
        <title>Comparative genomics of anhydrobiosis in the tardigrade Hypsibius dujardini.</title>
        <authorList>
            <person name="Yoshida Y."/>
            <person name="Koutsovoulos G."/>
            <person name="Laetsch D."/>
            <person name="Stevens L."/>
            <person name="Kumar S."/>
            <person name="Horikawa D."/>
            <person name="Ishino K."/>
            <person name="Komine S."/>
            <person name="Tomita M."/>
            <person name="Blaxter M."/>
            <person name="Arakawa K."/>
        </authorList>
    </citation>
    <scope>NUCLEOTIDE SEQUENCE [LARGE SCALE GENOMIC DNA]</scope>
    <source>
        <strain evidence="3">Z151</strain>
    </source>
</reference>
<protein>
    <recommendedName>
        <fullName evidence="4">G-protein coupled receptors family 1 profile domain-containing protein</fullName>
    </recommendedName>
</protein>
<comment type="caution">
    <text evidence="2">The sequence shown here is derived from an EMBL/GenBank/DDBJ whole genome shotgun (WGS) entry which is preliminary data.</text>
</comment>
<keyword evidence="3" id="KW-1185">Reference proteome</keyword>